<dbReference type="AlphaFoldDB" id="A0A2T4C0L5"/>
<keyword evidence="3" id="KW-1185">Reference proteome</keyword>
<name>A0A2T4C0L5_TRILO</name>
<proteinExistence type="predicted"/>
<evidence type="ECO:0000313" key="3">
    <source>
        <dbReference type="Proteomes" id="UP000240760"/>
    </source>
</evidence>
<accession>A0A2T4C0L5</accession>
<feature type="compositionally biased region" description="Polar residues" evidence="1">
    <location>
        <begin position="32"/>
        <end position="46"/>
    </location>
</feature>
<reference evidence="2 3" key="1">
    <citation type="submission" date="2016-07" db="EMBL/GenBank/DDBJ databases">
        <title>Multiple horizontal gene transfer events from other fungi enriched the ability of initially mycotrophic Trichoderma (Ascomycota) to feed on dead plant biomass.</title>
        <authorList>
            <consortium name="DOE Joint Genome Institute"/>
            <person name="Aerts A."/>
            <person name="Atanasova L."/>
            <person name="Chenthamara K."/>
            <person name="Zhang J."/>
            <person name="Grujic M."/>
            <person name="Henrissat B."/>
            <person name="Kuo A."/>
            <person name="Salamov A."/>
            <person name="Lipzen A."/>
            <person name="Labutti K."/>
            <person name="Barry K."/>
            <person name="Miao Y."/>
            <person name="Rahimi M.J."/>
            <person name="Shen Q."/>
            <person name="Grigoriev I.V."/>
            <person name="Kubicek C.P."/>
            <person name="Druzhinina I.S."/>
        </authorList>
    </citation>
    <scope>NUCLEOTIDE SEQUENCE [LARGE SCALE GENOMIC DNA]</scope>
    <source>
        <strain evidence="2 3">ATCC 18648</strain>
    </source>
</reference>
<protein>
    <submittedName>
        <fullName evidence="2">Uncharacterized protein</fullName>
    </submittedName>
</protein>
<evidence type="ECO:0000313" key="2">
    <source>
        <dbReference type="EMBL" id="PTB75108.1"/>
    </source>
</evidence>
<evidence type="ECO:0000256" key="1">
    <source>
        <dbReference type="SAM" id="MobiDB-lite"/>
    </source>
</evidence>
<gene>
    <name evidence="2" type="ORF">M440DRAFT_1402679</name>
</gene>
<dbReference type="EMBL" id="KZ679134">
    <property type="protein sequence ID" value="PTB75108.1"/>
    <property type="molecule type" value="Genomic_DNA"/>
</dbReference>
<dbReference type="Proteomes" id="UP000240760">
    <property type="component" value="Unassembled WGS sequence"/>
</dbReference>
<feature type="region of interest" description="Disordered" evidence="1">
    <location>
        <begin position="32"/>
        <end position="55"/>
    </location>
</feature>
<organism evidence="2 3">
    <name type="scientific">Trichoderma longibrachiatum ATCC 18648</name>
    <dbReference type="NCBI Taxonomy" id="983965"/>
    <lineage>
        <taxon>Eukaryota</taxon>
        <taxon>Fungi</taxon>
        <taxon>Dikarya</taxon>
        <taxon>Ascomycota</taxon>
        <taxon>Pezizomycotina</taxon>
        <taxon>Sordariomycetes</taxon>
        <taxon>Hypocreomycetidae</taxon>
        <taxon>Hypocreales</taxon>
        <taxon>Hypocreaceae</taxon>
        <taxon>Trichoderma</taxon>
    </lineage>
</organism>
<sequence>MSASSPGDGAAQLHGVFSDLAKSRAFSHCQRPISTHAQSCSPSGASRRQPYRDRV</sequence>